<dbReference type="EMBL" id="CP006841">
    <property type="protein sequence ID" value="ALA68116.1"/>
    <property type="molecule type" value="Genomic_DNA"/>
</dbReference>
<feature type="domain" description="Endonuclease/exonuclease/phosphatase" evidence="8">
    <location>
        <begin position="5"/>
        <end position="256"/>
    </location>
</feature>
<dbReference type="OrthoDB" id="9803914at2"/>
<dbReference type="GO" id="GO:0006281">
    <property type="term" value="P:DNA repair"/>
    <property type="evidence" value="ECO:0007669"/>
    <property type="project" value="InterPro"/>
</dbReference>
<gene>
    <name evidence="9" type="ORF">CLAC_11020</name>
</gene>
<feature type="site" description="Interaction with DNA substrate" evidence="7">
    <location>
        <position position="256"/>
    </location>
</feature>
<protein>
    <submittedName>
        <fullName evidence="9">Exonuclease</fullName>
    </submittedName>
</protein>
<accession>A0A0K2H322</accession>
<keyword evidence="6" id="KW-0464">Manganese</keyword>
<feature type="site" description="Important for catalytic activity" evidence="7">
    <location>
        <position position="226"/>
    </location>
</feature>
<dbReference type="InterPro" id="IPR004808">
    <property type="entry name" value="AP_endonuc_1"/>
</dbReference>
<evidence type="ECO:0000256" key="3">
    <source>
        <dbReference type="ARBA" id="ARBA00022801"/>
    </source>
</evidence>
<evidence type="ECO:0000313" key="9">
    <source>
        <dbReference type="EMBL" id="ALA68116.1"/>
    </source>
</evidence>
<dbReference type="SUPFAM" id="SSF56219">
    <property type="entry name" value="DNase I-like"/>
    <property type="match status" value="1"/>
</dbReference>
<dbReference type="InterPro" id="IPR005135">
    <property type="entry name" value="Endo/exonuclease/phosphatase"/>
</dbReference>
<dbReference type="KEGG" id="clw:CLAC_11020"/>
<dbReference type="PATRIC" id="fig|1408189.4.peg.2219"/>
<keyword evidence="10" id="KW-1185">Reference proteome</keyword>
<reference evidence="9 10" key="1">
    <citation type="submission" date="2013-10" db="EMBL/GenBank/DDBJ databases">
        <title>Complete genome sequence of Corynebacterium lactis DSM 45799(T), isolated from raw cow milk.</title>
        <authorList>
            <person name="Ruckert C."/>
            <person name="Albersmeier A."/>
            <person name="Lipski A."/>
            <person name="Kalinowski J."/>
        </authorList>
    </citation>
    <scope>NUCLEOTIDE SEQUENCE [LARGE SCALE GENOMIC DNA]</scope>
    <source>
        <strain evidence="9 10">RW2-5</strain>
    </source>
</reference>
<feature type="site" description="Transition state stabilizer" evidence="7">
    <location>
        <position position="159"/>
    </location>
</feature>
<feature type="binding site" evidence="6">
    <location>
        <position position="255"/>
    </location>
    <ligand>
        <name>Mg(2+)</name>
        <dbReference type="ChEBI" id="CHEBI:18420"/>
        <label>1</label>
    </ligand>
</feature>
<evidence type="ECO:0000256" key="4">
    <source>
        <dbReference type="ARBA" id="ARBA00022842"/>
    </source>
</evidence>
<feature type="binding site" evidence="6">
    <location>
        <position position="157"/>
    </location>
    <ligand>
        <name>Mg(2+)</name>
        <dbReference type="ChEBI" id="CHEBI:18420"/>
        <label>1</label>
    </ligand>
</feature>
<feature type="binding site" evidence="6">
    <location>
        <position position="34"/>
    </location>
    <ligand>
        <name>Mg(2+)</name>
        <dbReference type="ChEBI" id="CHEBI:18420"/>
        <label>1</label>
    </ligand>
</feature>
<feature type="binding site" evidence="6">
    <location>
        <position position="256"/>
    </location>
    <ligand>
        <name>Mg(2+)</name>
        <dbReference type="ChEBI" id="CHEBI:18420"/>
        <label>1</label>
    </ligand>
</feature>
<dbReference type="CDD" id="cd09086">
    <property type="entry name" value="ExoIII-like_AP-endo"/>
    <property type="match status" value="1"/>
</dbReference>
<dbReference type="GO" id="GO:0008311">
    <property type="term" value="F:double-stranded DNA 3'-5' DNA exonuclease activity"/>
    <property type="evidence" value="ECO:0007669"/>
    <property type="project" value="InterPro"/>
</dbReference>
<dbReference type="InterPro" id="IPR036691">
    <property type="entry name" value="Endo/exonu/phosph_ase_sf"/>
</dbReference>
<dbReference type="Proteomes" id="UP000058446">
    <property type="component" value="Chromosome"/>
</dbReference>
<evidence type="ECO:0000256" key="5">
    <source>
        <dbReference type="PIRSR" id="PIRSR604808-1"/>
    </source>
</evidence>
<dbReference type="PANTHER" id="PTHR43250">
    <property type="entry name" value="EXODEOXYRIBONUCLEASE III"/>
    <property type="match status" value="1"/>
</dbReference>
<feature type="binding site" evidence="6">
    <location>
        <position position="159"/>
    </location>
    <ligand>
        <name>Mg(2+)</name>
        <dbReference type="ChEBI" id="CHEBI:18420"/>
        <label>1</label>
    </ligand>
</feature>
<dbReference type="RefSeq" id="WP_053412923.1">
    <property type="nucleotide sequence ID" value="NZ_CP006841.1"/>
</dbReference>
<dbReference type="PROSITE" id="PS51435">
    <property type="entry name" value="AP_NUCLEASE_F1_4"/>
    <property type="match status" value="1"/>
</dbReference>
<keyword evidence="4 6" id="KW-0460">Magnesium</keyword>
<dbReference type="AlphaFoldDB" id="A0A0K2H322"/>
<dbReference type="STRING" id="1408189.CLAC_11020"/>
<evidence type="ECO:0000256" key="7">
    <source>
        <dbReference type="PIRSR" id="PIRSR604808-3"/>
    </source>
</evidence>
<dbReference type="InterPro" id="IPR037493">
    <property type="entry name" value="ExoIII-like"/>
</dbReference>
<feature type="active site" evidence="5">
    <location>
        <position position="114"/>
    </location>
</feature>
<proteinExistence type="inferred from homology"/>
<comment type="similarity">
    <text evidence="1">Belongs to the DNA repair enzymes AP/ExoA family.</text>
</comment>
<dbReference type="GO" id="GO:0046872">
    <property type="term" value="F:metal ion binding"/>
    <property type="evidence" value="ECO:0007669"/>
    <property type="project" value="UniProtKB-KW"/>
</dbReference>
<dbReference type="Pfam" id="PF03372">
    <property type="entry name" value="Exo_endo_phos"/>
    <property type="match status" value="1"/>
</dbReference>
<keyword evidence="2 6" id="KW-0479">Metal-binding</keyword>
<evidence type="ECO:0000313" key="10">
    <source>
        <dbReference type="Proteomes" id="UP000058446"/>
    </source>
</evidence>
<feature type="active site" description="Proton acceptor" evidence="5">
    <location>
        <position position="256"/>
    </location>
</feature>
<evidence type="ECO:0000256" key="2">
    <source>
        <dbReference type="ARBA" id="ARBA00022723"/>
    </source>
</evidence>
<sequence>MRICVWNVNSARTRLERMTEFLRRNDIDVLAVQETKCRDDQFPAAAFEDLGYEVAHHGLNQWNGVAIISRVGLADVQVGFPGQPGFNKDTDAEQKLEARHIAATCRGVRVHSVYVPNGREITDPHFEYKLEFLENLRQDIFATLESDPEAKFLIGGDFNIAPTDADVWDMGFFAGKTHVTPPERAAFFALEQAGMKEVTRQFTPGQWTYWDYKGGRFFKDEGMRIDFQLASPALASTATTGFIDIEERQGKGASDHAPVVVDYSV</sequence>
<dbReference type="NCBIfam" id="TIGR00633">
    <property type="entry name" value="xth"/>
    <property type="match status" value="1"/>
</dbReference>
<dbReference type="PANTHER" id="PTHR43250:SF2">
    <property type="entry name" value="EXODEOXYRIBONUCLEASE III"/>
    <property type="match status" value="1"/>
</dbReference>
<evidence type="ECO:0000256" key="6">
    <source>
        <dbReference type="PIRSR" id="PIRSR604808-2"/>
    </source>
</evidence>
<dbReference type="Gene3D" id="3.60.10.10">
    <property type="entry name" value="Endonuclease/exonuclease/phosphatase"/>
    <property type="match status" value="1"/>
</dbReference>
<keyword evidence="9" id="KW-0269">Exonuclease</keyword>
<keyword evidence="3" id="KW-0378">Hydrolase</keyword>
<comment type="cofactor">
    <cofactor evidence="6">
        <name>Mg(2+)</name>
        <dbReference type="ChEBI" id="CHEBI:18420"/>
    </cofactor>
    <cofactor evidence="6">
        <name>Mn(2+)</name>
        <dbReference type="ChEBI" id="CHEBI:29035"/>
    </cofactor>
    <text evidence="6">Probably binds two magnesium or manganese ions per subunit.</text>
</comment>
<feature type="active site" description="Proton donor/acceptor" evidence="5">
    <location>
        <position position="157"/>
    </location>
</feature>
<feature type="binding site" evidence="6">
    <location>
        <position position="7"/>
    </location>
    <ligand>
        <name>Mg(2+)</name>
        <dbReference type="ChEBI" id="CHEBI:18420"/>
        <label>1</label>
    </ligand>
</feature>
<evidence type="ECO:0000259" key="8">
    <source>
        <dbReference type="Pfam" id="PF03372"/>
    </source>
</evidence>
<organism evidence="9 10">
    <name type="scientific">Corynebacterium lactis RW2-5</name>
    <dbReference type="NCBI Taxonomy" id="1408189"/>
    <lineage>
        <taxon>Bacteria</taxon>
        <taxon>Bacillati</taxon>
        <taxon>Actinomycetota</taxon>
        <taxon>Actinomycetes</taxon>
        <taxon>Mycobacteriales</taxon>
        <taxon>Corynebacteriaceae</taxon>
        <taxon>Corynebacterium</taxon>
    </lineage>
</organism>
<name>A0A0K2H322_9CORY</name>
<evidence type="ECO:0000256" key="1">
    <source>
        <dbReference type="ARBA" id="ARBA00007092"/>
    </source>
</evidence>
<keyword evidence="9" id="KW-0540">Nuclease</keyword>